<name>A0A879R3Y0_9CAUD</name>
<dbReference type="EMBL" id="MW015081">
    <property type="protein sequence ID" value="QPX48110.1"/>
    <property type="molecule type" value="Genomic_DNA"/>
</dbReference>
<reference evidence="1" key="1">
    <citation type="submission" date="2020-09" db="EMBL/GenBank/DDBJ databases">
        <authorList>
            <person name="Zhang D."/>
            <person name="Hatherill J.R."/>
            <person name="Ramirez J.F."/>
            <person name="Edinger B."/>
            <person name="Balarin R."/>
            <person name="Sullivan A."/>
            <person name="Humpal K.M."/>
            <person name="Guseva A."/>
            <person name="Butela K.A."/>
            <person name="Garlena R.A."/>
            <person name="Russell D.A."/>
            <person name="Pope W.H."/>
            <person name="Jacobs-Sera D."/>
            <person name="Hatfull G.F."/>
        </authorList>
    </citation>
    <scope>NUCLEOTIDE SEQUENCE</scope>
</reference>
<evidence type="ECO:0000313" key="2">
    <source>
        <dbReference type="Proteomes" id="UP000664915"/>
    </source>
</evidence>
<accession>A0A879R3Y0</accession>
<dbReference type="Proteomes" id="UP000664915">
    <property type="component" value="Segment"/>
</dbReference>
<sequence length="56" mass="6483">MTDTEILELAEQFKFCYRDEDDFRSWKVSPSIILRFAQAVYVKGHSEGYDAGSKGF</sequence>
<dbReference type="KEGG" id="vg:77946315"/>
<keyword evidence="2" id="KW-1185">Reference proteome</keyword>
<proteinExistence type="predicted"/>
<evidence type="ECO:0000313" key="1">
    <source>
        <dbReference type="EMBL" id="QPX48110.1"/>
    </source>
</evidence>
<organism evidence="1 2">
    <name type="scientific">Synechococcus phage S-SRM01</name>
    <dbReference type="NCBI Taxonomy" id="2781608"/>
    <lineage>
        <taxon>Viruses</taxon>
        <taxon>Duplodnaviria</taxon>
        <taxon>Heunggongvirae</taxon>
        <taxon>Uroviricota</taxon>
        <taxon>Caudoviricetes</taxon>
        <taxon>Pantevenvirales</taxon>
        <taxon>Kyanoviridae</taxon>
        <taxon>Serangoonvirus</taxon>
        <taxon>Serangoonvirus essarone</taxon>
    </lineage>
</organism>
<dbReference type="GeneID" id="77946315"/>
<dbReference type="RefSeq" id="YP_010670120.1">
    <property type="nucleotide sequence ID" value="NC_070963.1"/>
</dbReference>
<protein>
    <submittedName>
        <fullName evidence="1">Uncharacterized protein</fullName>
    </submittedName>
</protein>